<sequence length="194" mass="22812">MNRITWKCNKTSEYHFALNQNCILFYQHNNKPKGFVQLNNEISIKLIDLKFRIISMIKQKLSGLKELKISSFMFGIMIFKITDLEIINNLLQNSYAYIFSSQNTFEFFKKLSQFSFIQNLDQLYTLSDVIAKGGFSRVFSLTPNMRLPNQPFNQAKFTIKRTYLKQGFLKILQFNSIKILCTQEIKITLQSQTL</sequence>
<dbReference type="AlphaFoldDB" id="A0A8S1WTS3"/>
<accession>A0A8S1WTS3</accession>
<name>A0A8S1WTS3_PAROT</name>
<comment type="caution">
    <text evidence="1">The sequence shown here is derived from an EMBL/GenBank/DDBJ whole genome shotgun (WGS) entry which is preliminary data.</text>
</comment>
<evidence type="ECO:0000313" key="1">
    <source>
        <dbReference type="EMBL" id="CAD8191559.1"/>
    </source>
</evidence>
<protein>
    <submittedName>
        <fullName evidence="1">Uncharacterized protein</fullName>
    </submittedName>
</protein>
<proteinExistence type="predicted"/>
<gene>
    <name evidence="1" type="ORF">POCTA_138.1.T1000066</name>
</gene>
<reference evidence="1" key="1">
    <citation type="submission" date="2021-01" db="EMBL/GenBank/DDBJ databases">
        <authorList>
            <consortium name="Genoscope - CEA"/>
            <person name="William W."/>
        </authorList>
    </citation>
    <scope>NUCLEOTIDE SEQUENCE</scope>
</reference>
<evidence type="ECO:0000313" key="2">
    <source>
        <dbReference type="Proteomes" id="UP000683925"/>
    </source>
</evidence>
<dbReference type="EMBL" id="CAJJDP010000100">
    <property type="protein sequence ID" value="CAD8191559.1"/>
    <property type="molecule type" value="Genomic_DNA"/>
</dbReference>
<dbReference type="Proteomes" id="UP000683925">
    <property type="component" value="Unassembled WGS sequence"/>
</dbReference>
<keyword evidence="2" id="KW-1185">Reference proteome</keyword>
<organism evidence="1 2">
    <name type="scientific">Paramecium octaurelia</name>
    <dbReference type="NCBI Taxonomy" id="43137"/>
    <lineage>
        <taxon>Eukaryota</taxon>
        <taxon>Sar</taxon>
        <taxon>Alveolata</taxon>
        <taxon>Ciliophora</taxon>
        <taxon>Intramacronucleata</taxon>
        <taxon>Oligohymenophorea</taxon>
        <taxon>Peniculida</taxon>
        <taxon>Parameciidae</taxon>
        <taxon>Paramecium</taxon>
    </lineage>
</organism>